<dbReference type="SFLD" id="SFLDG01129">
    <property type="entry name" value="C1.5:_HAD__Beta-PGM__Phosphata"/>
    <property type="match status" value="1"/>
</dbReference>
<dbReference type="GO" id="GO:0005829">
    <property type="term" value="C:cytosol"/>
    <property type="evidence" value="ECO:0007669"/>
    <property type="project" value="TreeGrafter"/>
</dbReference>
<dbReference type="GO" id="GO:0016791">
    <property type="term" value="F:phosphatase activity"/>
    <property type="evidence" value="ECO:0007669"/>
    <property type="project" value="UniProtKB-ARBA"/>
</dbReference>
<dbReference type="GO" id="GO:0004713">
    <property type="term" value="F:protein tyrosine kinase activity"/>
    <property type="evidence" value="ECO:0007669"/>
    <property type="project" value="TreeGrafter"/>
</dbReference>
<gene>
    <name evidence="1" type="ORF">SAMN05444584_2223</name>
</gene>
<evidence type="ECO:0000313" key="2">
    <source>
        <dbReference type="Proteomes" id="UP000243463"/>
    </source>
</evidence>
<dbReference type="Pfam" id="PF13419">
    <property type="entry name" value="HAD_2"/>
    <property type="match status" value="1"/>
</dbReference>
<dbReference type="PANTHER" id="PTHR43434">
    <property type="entry name" value="PHOSPHOGLYCOLATE PHOSPHATASE"/>
    <property type="match status" value="1"/>
</dbReference>
<dbReference type="Gene3D" id="1.10.150.240">
    <property type="entry name" value="Putative phosphatase, domain 2"/>
    <property type="match status" value="1"/>
</dbReference>
<reference evidence="2" key="1">
    <citation type="submission" date="2017-06" db="EMBL/GenBank/DDBJ databases">
        <authorList>
            <person name="Varghese N."/>
            <person name="Submissions S."/>
        </authorList>
    </citation>
    <scope>NUCLEOTIDE SEQUENCE [LARGE SCALE GENOMIC DNA]</scope>
    <source>
        <strain evidence="2">ANC 5114</strain>
    </source>
</reference>
<dbReference type="AlphaFoldDB" id="A0A217EIB9"/>
<name>A0A217EIB9_9GAMM</name>
<dbReference type="SFLD" id="SFLDS00003">
    <property type="entry name" value="Haloacid_Dehalogenase"/>
    <property type="match status" value="1"/>
</dbReference>
<dbReference type="InterPro" id="IPR023214">
    <property type="entry name" value="HAD_sf"/>
</dbReference>
<dbReference type="RefSeq" id="WP_407640208.1">
    <property type="nucleotide sequence ID" value="NZ_FZLN01000008.1"/>
</dbReference>
<dbReference type="PANTHER" id="PTHR43434:SF20">
    <property type="entry name" value="5'-NUCLEOTIDASE"/>
    <property type="match status" value="1"/>
</dbReference>
<dbReference type="Gene3D" id="3.40.50.1000">
    <property type="entry name" value="HAD superfamily/HAD-like"/>
    <property type="match status" value="1"/>
</dbReference>
<keyword evidence="2" id="KW-1185">Reference proteome</keyword>
<dbReference type="InterPro" id="IPR023198">
    <property type="entry name" value="PGP-like_dom2"/>
</dbReference>
<dbReference type="InterPro" id="IPR041492">
    <property type="entry name" value="HAD_2"/>
</dbReference>
<proteinExistence type="predicted"/>
<evidence type="ECO:0000313" key="1">
    <source>
        <dbReference type="EMBL" id="SNQ30235.1"/>
    </source>
</evidence>
<protein>
    <submittedName>
        <fullName evidence="1">Phosphoglycolate phosphatase</fullName>
    </submittedName>
</protein>
<dbReference type="FunFam" id="3.40.50.1000:FF:000022">
    <property type="entry name" value="Phosphoglycolate phosphatase"/>
    <property type="match status" value="1"/>
</dbReference>
<dbReference type="Proteomes" id="UP000243463">
    <property type="component" value="Unassembled WGS sequence"/>
</dbReference>
<accession>A0A217EIB9</accession>
<organism evidence="1 2">
    <name type="scientific">Acinetobacter apis</name>
    <dbReference type="NCBI Taxonomy" id="1229165"/>
    <lineage>
        <taxon>Bacteria</taxon>
        <taxon>Pseudomonadati</taxon>
        <taxon>Pseudomonadota</taxon>
        <taxon>Gammaproteobacteria</taxon>
        <taxon>Moraxellales</taxon>
        <taxon>Moraxellaceae</taxon>
        <taxon>Acinetobacter</taxon>
    </lineage>
</organism>
<dbReference type="SUPFAM" id="SSF56784">
    <property type="entry name" value="HAD-like"/>
    <property type="match status" value="1"/>
</dbReference>
<sequence length="218" mass="24550">MKNKKYLLLDLDGTLTDPKEGIHGCIRYALNKLDLPLDPNVNIDWTIGPPLKNSFKILLNTTDDTLAERALVYYRERFSTVGLFENQIYPTVQATLQTLVERGYNLYLATAKPQIYAQQILTHFNIAQYFRFAYGSELNGDRTNKAELIAYILEKEGISAQDAVMVGDRKYDIIGAHANHMPAIAVTYGYGSAAERAEYVPDDTIDCFSALLTHFNAL</sequence>
<dbReference type="InterPro" id="IPR036412">
    <property type="entry name" value="HAD-like_sf"/>
</dbReference>
<dbReference type="InterPro" id="IPR050155">
    <property type="entry name" value="HAD-like_hydrolase_sf"/>
</dbReference>
<dbReference type="EMBL" id="FZLN01000008">
    <property type="protein sequence ID" value="SNQ30235.1"/>
    <property type="molecule type" value="Genomic_DNA"/>
</dbReference>